<feature type="region of interest" description="Disordered" evidence="1">
    <location>
        <begin position="1"/>
        <end position="40"/>
    </location>
</feature>
<dbReference type="AlphaFoldDB" id="A0A420Y0P4"/>
<sequence length="139" mass="14959">MYHTCPREGQGIKSPALLSSAPSDTKRLQPSPRCSSNGWDIRRNRKTATCLASCFLTPERAVPLGSNVTLLLVSSSPACQQENSSRTPAGNPDPTGLTSSPIHPRDEIGMMASGQEPNFRILHVSQCEALALTHMCRDG</sequence>
<dbReference type="EMBL" id="QVQW01000073">
    <property type="protein sequence ID" value="RKU41504.1"/>
    <property type="molecule type" value="Genomic_DNA"/>
</dbReference>
<comment type="caution">
    <text evidence="2">The sequence shown here is derived from an EMBL/GenBank/DDBJ whole genome shotgun (WGS) entry which is preliminary data.</text>
</comment>
<name>A0A420Y0P4_9PEZI</name>
<gene>
    <name evidence="2" type="ORF">DL546_002648</name>
</gene>
<evidence type="ECO:0000313" key="3">
    <source>
        <dbReference type="Proteomes" id="UP000275385"/>
    </source>
</evidence>
<protein>
    <submittedName>
        <fullName evidence="2">Uncharacterized protein</fullName>
    </submittedName>
</protein>
<accession>A0A420Y0P4</accession>
<evidence type="ECO:0000313" key="2">
    <source>
        <dbReference type="EMBL" id="RKU41504.1"/>
    </source>
</evidence>
<keyword evidence="3" id="KW-1185">Reference proteome</keyword>
<feature type="region of interest" description="Disordered" evidence="1">
    <location>
        <begin position="77"/>
        <end position="106"/>
    </location>
</feature>
<organism evidence="2 3">
    <name type="scientific">Coniochaeta pulveracea</name>
    <dbReference type="NCBI Taxonomy" id="177199"/>
    <lineage>
        <taxon>Eukaryota</taxon>
        <taxon>Fungi</taxon>
        <taxon>Dikarya</taxon>
        <taxon>Ascomycota</taxon>
        <taxon>Pezizomycotina</taxon>
        <taxon>Sordariomycetes</taxon>
        <taxon>Sordariomycetidae</taxon>
        <taxon>Coniochaetales</taxon>
        <taxon>Coniochaetaceae</taxon>
        <taxon>Coniochaeta</taxon>
    </lineage>
</organism>
<feature type="compositionally biased region" description="Polar residues" evidence="1">
    <location>
        <begin position="77"/>
        <end position="88"/>
    </location>
</feature>
<reference evidence="2 3" key="1">
    <citation type="submission" date="2018-08" db="EMBL/GenBank/DDBJ databases">
        <title>Draft genome of the lignicolous fungus Coniochaeta pulveracea.</title>
        <authorList>
            <person name="Borstlap C.J."/>
            <person name="De Witt R.N."/>
            <person name="Botha A."/>
            <person name="Volschenk H."/>
        </authorList>
    </citation>
    <scope>NUCLEOTIDE SEQUENCE [LARGE SCALE GENOMIC DNA]</scope>
    <source>
        <strain evidence="2 3">CAB683</strain>
    </source>
</reference>
<proteinExistence type="predicted"/>
<dbReference type="Proteomes" id="UP000275385">
    <property type="component" value="Unassembled WGS sequence"/>
</dbReference>
<evidence type="ECO:0000256" key="1">
    <source>
        <dbReference type="SAM" id="MobiDB-lite"/>
    </source>
</evidence>